<evidence type="ECO:0000313" key="2">
    <source>
        <dbReference type="Proteomes" id="UP000789405"/>
    </source>
</evidence>
<gene>
    <name evidence="1" type="ORF">DERYTH_LOCUS27020</name>
</gene>
<accession>A0A9N9KAZ8</accession>
<organism evidence="1 2">
    <name type="scientific">Dentiscutata erythropus</name>
    <dbReference type="NCBI Taxonomy" id="1348616"/>
    <lineage>
        <taxon>Eukaryota</taxon>
        <taxon>Fungi</taxon>
        <taxon>Fungi incertae sedis</taxon>
        <taxon>Mucoromycota</taxon>
        <taxon>Glomeromycotina</taxon>
        <taxon>Glomeromycetes</taxon>
        <taxon>Diversisporales</taxon>
        <taxon>Gigasporaceae</taxon>
        <taxon>Dentiscutata</taxon>
    </lineage>
</organism>
<dbReference type="Proteomes" id="UP000789405">
    <property type="component" value="Unassembled WGS sequence"/>
</dbReference>
<dbReference type="OrthoDB" id="5920460at2759"/>
<dbReference type="AlphaFoldDB" id="A0A9N9KAZ8"/>
<dbReference type="SUPFAM" id="SSF56672">
    <property type="entry name" value="DNA/RNA polymerases"/>
    <property type="match status" value="1"/>
</dbReference>
<dbReference type="InterPro" id="IPR043502">
    <property type="entry name" value="DNA/RNA_pol_sf"/>
</dbReference>
<evidence type="ECO:0000313" key="1">
    <source>
        <dbReference type="EMBL" id="CAG8820814.1"/>
    </source>
</evidence>
<dbReference type="InterPro" id="IPR043128">
    <property type="entry name" value="Rev_trsase/Diguanyl_cyclase"/>
</dbReference>
<dbReference type="Gene3D" id="3.30.70.270">
    <property type="match status" value="1"/>
</dbReference>
<name>A0A9N9KAZ8_9GLOM</name>
<proteinExistence type="predicted"/>
<dbReference type="EMBL" id="CAJVPY010059828">
    <property type="protein sequence ID" value="CAG8820814.1"/>
    <property type="molecule type" value="Genomic_DNA"/>
</dbReference>
<sequence>WVNLPTKTIEKKSDHLATIFDTLQKANLKINIDKCQFFLSEIKFLDHVISDKD</sequence>
<keyword evidence="2" id="KW-1185">Reference proteome</keyword>
<reference evidence="1" key="1">
    <citation type="submission" date="2021-06" db="EMBL/GenBank/DDBJ databases">
        <authorList>
            <person name="Kallberg Y."/>
            <person name="Tangrot J."/>
            <person name="Rosling A."/>
        </authorList>
    </citation>
    <scope>NUCLEOTIDE SEQUENCE</scope>
    <source>
        <strain evidence="1">MA453B</strain>
    </source>
</reference>
<protein>
    <submittedName>
        <fullName evidence="1">1578_t:CDS:1</fullName>
    </submittedName>
</protein>
<feature type="non-terminal residue" evidence="1">
    <location>
        <position position="53"/>
    </location>
</feature>
<comment type="caution">
    <text evidence="1">The sequence shown here is derived from an EMBL/GenBank/DDBJ whole genome shotgun (WGS) entry which is preliminary data.</text>
</comment>